<reference evidence="1 2" key="1">
    <citation type="journal article" date="2022" name="DNA Res.">
        <title>Chromosomal-level genome assembly of the orchid tree Bauhinia variegata (Leguminosae; Cercidoideae) supports the allotetraploid origin hypothesis of Bauhinia.</title>
        <authorList>
            <person name="Zhong Y."/>
            <person name="Chen Y."/>
            <person name="Zheng D."/>
            <person name="Pang J."/>
            <person name="Liu Y."/>
            <person name="Luo S."/>
            <person name="Meng S."/>
            <person name="Qian L."/>
            <person name="Wei D."/>
            <person name="Dai S."/>
            <person name="Zhou R."/>
        </authorList>
    </citation>
    <scope>NUCLEOTIDE SEQUENCE [LARGE SCALE GENOMIC DNA]</scope>
    <source>
        <strain evidence="1">BV-YZ2020</strain>
    </source>
</reference>
<accession>A0ACB9Q5I9</accession>
<name>A0ACB9Q5I9_BAUVA</name>
<comment type="caution">
    <text evidence="1">The sequence shown here is derived from an EMBL/GenBank/DDBJ whole genome shotgun (WGS) entry which is preliminary data.</text>
</comment>
<evidence type="ECO:0000313" key="1">
    <source>
        <dbReference type="EMBL" id="KAI4356093.1"/>
    </source>
</evidence>
<gene>
    <name evidence="1" type="ORF">L6164_000140</name>
</gene>
<dbReference type="EMBL" id="CM039426">
    <property type="protein sequence ID" value="KAI4356093.1"/>
    <property type="molecule type" value="Genomic_DNA"/>
</dbReference>
<proteinExistence type="predicted"/>
<keyword evidence="2" id="KW-1185">Reference proteome</keyword>
<dbReference type="Proteomes" id="UP000828941">
    <property type="component" value="Chromosome 1"/>
</dbReference>
<sequence length="646" mass="72913">MSLPLLHFVVSLSTRNQASNPLGTTPTQNPAIPPAGYTMEVAIAATRPVESDSHEMGIPIWVLHRQKHQRVMLFWVIRFFANTWKLKFAPQFPLLHGLFVNFVFIHMEAQISLAPLRIEEGELTDLEEIHSKERKLQEMNENLMSRREPLLAQHQEEEEQYPSSLITYLYVGHFLARWGARMWEFSVGLYMINIWPDSLLYAALYGAVESASTAIFGPLIGRLVDRLTYVKVLQLWLVTQNFSFVAAGVVVVALLVNSSLKFTNFPVFILLVLITNICGATGVLSTLAGTILIEREWVVVISEGQPPELLTKMNSVTRRIDLSCKLIAPVITGFIISFASLKASAITLAVWNTLSIWVEYWLFTSVYRGIPALGQSSRERRLARQLPTDLERSKTTSLEGDSLPSCADHDSEMEDRNWRNKITKWISEIPYVAAWRVYLQQEVLLPGLALSLLYFTVLSFGTLMTATLEWEGIPAYVIGIARGISAVIGIAATVVYPVLQSHILTIRTGLWSMWSQWTCLIPCVAAMWIQNKFLSACMLMGGVAISRLGLWTFDLSVLQQMQDLVPESDRLIVGGVQSSLQSSLDLLAYIMGIIISNPEDFWKLTLLSFLAVTVAAIFYCIYVYRVRKHLFHFEKLCCGKYFIRTS</sequence>
<protein>
    <submittedName>
        <fullName evidence="1">Uncharacterized protein</fullName>
    </submittedName>
</protein>
<organism evidence="1 2">
    <name type="scientific">Bauhinia variegata</name>
    <name type="common">Purple orchid tree</name>
    <name type="synonym">Phanera variegata</name>
    <dbReference type="NCBI Taxonomy" id="167791"/>
    <lineage>
        <taxon>Eukaryota</taxon>
        <taxon>Viridiplantae</taxon>
        <taxon>Streptophyta</taxon>
        <taxon>Embryophyta</taxon>
        <taxon>Tracheophyta</taxon>
        <taxon>Spermatophyta</taxon>
        <taxon>Magnoliopsida</taxon>
        <taxon>eudicotyledons</taxon>
        <taxon>Gunneridae</taxon>
        <taxon>Pentapetalae</taxon>
        <taxon>rosids</taxon>
        <taxon>fabids</taxon>
        <taxon>Fabales</taxon>
        <taxon>Fabaceae</taxon>
        <taxon>Cercidoideae</taxon>
        <taxon>Cercideae</taxon>
        <taxon>Bauhiniinae</taxon>
        <taxon>Bauhinia</taxon>
    </lineage>
</organism>
<evidence type="ECO:0000313" key="2">
    <source>
        <dbReference type="Proteomes" id="UP000828941"/>
    </source>
</evidence>